<evidence type="ECO:0000256" key="14">
    <source>
        <dbReference type="ARBA" id="ARBA00032370"/>
    </source>
</evidence>
<comment type="similarity">
    <text evidence="16">Belongs to the SEDS family. FtsW subfamily.</text>
</comment>
<dbReference type="InterPro" id="IPR013437">
    <property type="entry name" value="FtsW"/>
</dbReference>
<keyword evidence="6" id="KW-0808">Transferase</keyword>
<dbReference type="EMBL" id="JACIJB010000002">
    <property type="protein sequence ID" value="MBB5660162.1"/>
    <property type="molecule type" value="Genomic_DNA"/>
</dbReference>
<dbReference type="GO" id="GO:0051301">
    <property type="term" value="P:cell division"/>
    <property type="evidence" value="ECO:0007669"/>
    <property type="project" value="UniProtKB-KW"/>
</dbReference>
<evidence type="ECO:0000256" key="6">
    <source>
        <dbReference type="ARBA" id="ARBA00022679"/>
    </source>
</evidence>
<dbReference type="PANTHER" id="PTHR30474">
    <property type="entry name" value="CELL CYCLE PROTEIN"/>
    <property type="match status" value="1"/>
</dbReference>
<keyword evidence="8" id="KW-0133">Cell shape</keyword>
<feature type="transmembrane region" description="Helical" evidence="21">
    <location>
        <begin position="349"/>
        <end position="370"/>
    </location>
</feature>
<feature type="transmembrane region" description="Helical" evidence="21">
    <location>
        <begin position="283"/>
        <end position="304"/>
    </location>
</feature>
<organism evidence="22 23">
    <name type="scientific">Brevundimonas halotolerans</name>
    <dbReference type="NCBI Taxonomy" id="69670"/>
    <lineage>
        <taxon>Bacteria</taxon>
        <taxon>Pseudomonadati</taxon>
        <taxon>Pseudomonadota</taxon>
        <taxon>Alphaproteobacteria</taxon>
        <taxon>Caulobacterales</taxon>
        <taxon>Caulobacteraceae</taxon>
        <taxon>Brevundimonas</taxon>
    </lineage>
</organism>
<protein>
    <recommendedName>
        <fullName evidence="17">Probable peptidoglycan glycosyltransferase FtsW</fullName>
        <ecNumber evidence="19">2.4.99.28</ecNumber>
    </recommendedName>
    <alternativeName>
        <fullName evidence="18">Cell division protein FtsW</fullName>
    </alternativeName>
    <alternativeName>
        <fullName evidence="15">Cell wall polymerase</fullName>
    </alternativeName>
    <alternativeName>
        <fullName evidence="14">Peptidoglycan polymerase</fullName>
    </alternativeName>
</protein>
<dbReference type="GO" id="GO:0008360">
    <property type="term" value="P:regulation of cell shape"/>
    <property type="evidence" value="ECO:0007669"/>
    <property type="project" value="UniProtKB-KW"/>
</dbReference>
<evidence type="ECO:0000256" key="17">
    <source>
        <dbReference type="ARBA" id="ARBA00041185"/>
    </source>
</evidence>
<evidence type="ECO:0000256" key="21">
    <source>
        <dbReference type="SAM" id="Phobius"/>
    </source>
</evidence>
<gene>
    <name evidence="22" type="ORF">FHS65_000902</name>
</gene>
<dbReference type="InterPro" id="IPR001182">
    <property type="entry name" value="FtsW/RodA"/>
</dbReference>
<keyword evidence="3" id="KW-1003">Cell membrane</keyword>
<feature type="transmembrane region" description="Helical" evidence="21">
    <location>
        <begin position="28"/>
        <end position="51"/>
    </location>
</feature>
<dbReference type="GO" id="GO:0071555">
    <property type="term" value="P:cell wall organization"/>
    <property type="evidence" value="ECO:0007669"/>
    <property type="project" value="UniProtKB-KW"/>
</dbReference>
<sequence>MTQTYVPPFSRSDQSLLARWFWTVDRGLVIAAMVLMGIGVALSFASSPAAILADEGLSNPFHYSIRMIAFVAAGVGVMLGASLLSPRGVRRVAAFALVGALLVMAVLPILGNEAKGATRWILIGPFSLQPSEFAKPALIVLAAWMFAEGQKGQGVPGVSIAFAFYAVTVGLLLIQPDIGQTLLITTTFMAVFFMAGVPLKWMAVLGGLVMSGIFSLYFLFDHVRERVAKFLAPGQEDTHQIDRASEAIRAGGLFGRGVGEGVMKRHVPDLHTDFIYSVGAEEFGLILSLVIISLYAFIVLRGLSRAMRLNDPFEQTAAAGLFMLIGLQAAINMAVNLNLIPTKGMTLPFISYGGSSMVAMGLTMGLALALTRRRAGAYEPGTGRRPAPKLGRILP</sequence>
<dbReference type="GO" id="GO:0015648">
    <property type="term" value="F:lipid-linked peptidoglycan transporter activity"/>
    <property type="evidence" value="ECO:0007669"/>
    <property type="project" value="TreeGrafter"/>
</dbReference>
<feature type="transmembrane region" description="Helical" evidence="21">
    <location>
        <begin position="63"/>
        <end position="85"/>
    </location>
</feature>
<evidence type="ECO:0000256" key="8">
    <source>
        <dbReference type="ARBA" id="ARBA00022960"/>
    </source>
</evidence>
<reference evidence="22 23" key="1">
    <citation type="submission" date="2020-08" db="EMBL/GenBank/DDBJ databases">
        <title>Genomic Encyclopedia of Type Strains, Phase IV (KMG-IV): sequencing the most valuable type-strain genomes for metagenomic binning, comparative biology and taxonomic classification.</title>
        <authorList>
            <person name="Goeker M."/>
        </authorList>
    </citation>
    <scope>NUCLEOTIDE SEQUENCE [LARGE SCALE GENOMIC DNA]</scope>
    <source>
        <strain evidence="22 23">DSM 24448</strain>
    </source>
</reference>
<evidence type="ECO:0000313" key="22">
    <source>
        <dbReference type="EMBL" id="MBB5660162.1"/>
    </source>
</evidence>
<evidence type="ECO:0000256" key="7">
    <source>
        <dbReference type="ARBA" id="ARBA00022692"/>
    </source>
</evidence>
<dbReference type="GO" id="GO:0005886">
    <property type="term" value="C:plasma membrane"/>
    <property type="evidence" value="ECO:0007669"/>
    <property type="project" value="UniProtKB-SubCell"/>
</dbReference>
<dbReference type="AlphaFoldDB" id="A0A7W9A2D0"/>
<keyword evidence="4 22" id="KW-0132">Cell division</keyword>
<feature type="transmembrane region" description="Helical" evidence="21">
    <location>
        <begin position="154"/>
        <end position="174"/>
    </location>
</feature>
<evidence type="ECO:0000256" key="4">
    <source>
        <dbReference type="ARBA" id="ARBA00022618"/>
    </source>
</evidence>
<dbReference type="GO" id="GO:0032153">
    <property type="term" value="C:cell division site"/>
    <property type="evidence" value="ECO:0007669"/>
    <property type="project" value="TreeGrafter"/>
</dbReference>
<evidence type="ECO:0000256" key="3">
    <source>
        <dbReference type="ARBA" id="ARBA00022475"/>
    </source>
</evidence>
<comment type="caution">
    <text evidence="22">The sequence shown here is derived from an EMBL/GenBank/DDBJ whole genome shotgun (WGS) entry which is preliminary data.</text>
</comment>
<dbReference type="Pfam" id="PF01098">
    <property type="entry name" value="FTSW_RODA_SPOVE"/>
    <property type="match status" value="1"/>
</dbReference>
<evidence type="ECO:0000256" key="1">
    <source>
        <dbReference type="ARBA" id="ARBA00004651"/>
    </source>
</evidence>
<evidence type="ECO:0000256" key="19">
    <source>
        <dbReference type="ARBA" id="ARBA00044770"/>
    </source>
</evidence>
<dbReference type="GO" id="GO:0009252">
    <property type="term" value="P:peptidoglycan biosynthetic process"/>
    <property type="evidence" value="ECO:0007669"/>
    <property type="project" value="UniProtKB-KW"/>
</dbReference>
<evidence type="ECO:0000256" key="12">
    <source>
        <dbReference type="ARBA" id="ARBA00023306"/>
    </source>
</evidence>
<evidence type="ECO:0000256" key="15">
    <source>
        <dbReference type="ARBA" id="ARBA00033270"/>
    </source>
</evidence>
<evidence type="ECO:0000256" key="5">
    <source>
        <dbReference type="ARBA" id="ARBA00022676"/>
    </source>
</evidence>
<evidence type="ECO:0000256" key="18">
    <source>
        <dbReference type="ARBA" id="ARBA00041418"/>
    </source>
</evidence>
<keyword evidence="11 21" id="KW-0472">Membrane</keyword>
<evidence type="ECO:0000256" key="9">
    <source>
        <dbReference type="ARBA" id="ARBA00022984"/>
    </source>
</evidence>
<comment type="pathway">
    <text evidence="2">Cell wall biogenesis; peptidoglycan biosynthesis.</text>
</comment>
<dbReference type="GO" id="GO:0008955">
    <property type="term" value="F:peptidoglycan glycosyltransferase activity"/>
    <property type="evidence" value="ECO:0007669"/>
    <property type="project" value="UniProtKB-EC"/>
</dbReference>
<comment type="subcellular location">
    <subcellularLocation>
        <location evidence="1">Cell membrane</location>
        <topology evidence="1">Multi-pass membrane protein</topology>
    </subcellularLocation>
</comment>
<feature type="transmembrane region" description="Helical" evidence="21">
    <location>
        <begin position="316"/>
        <end position="337"/>
    </location>
</feature>
<proteinExistence type="inferred from homology"/>
<name>A0A7W9A2D0_9CAUL</name>
<keyword evidence="13" id="KW-0961">Cell wall biogenesis/degradation</keyword>
<evidence type="ECO:0000256" key="2">
    <source>
        <dbReference type="ARBA" id="ARBA00004752"/>
    </source>
</evidence>
<feature type="transmembrane region" description="Helical" evidence="21">
    <location>
        <begin position="92"/>
        <end position="110"/>
    </location>
</feature>
<dbReference type="EC" id="2.4.99.28" evidence="19"/>
<evidence type="ECO:0000256" key="13">
    <source>
        <dbReference type="ARBA" id="ARBA00023316"/>
    </source>
</evidence>
<feature type="transmembrane region" description="Helical" evidence="21">
    <location>
        <begin position="180"/>
        <end position="197"/>
    </location>
</feature>
<dbReference type="NCBIfam" id="TIGR02614">
    <property type="entry name" value="ftsW"/>
    <property type="match status" value="1"/>
</dbReference>
<comment type="catalytic activity">
    <reaction evidence="20">
        <text>[GlcNAc-(1-&gt;4)-Mur2Ac(oyl-L-Ala-gamma-D-Glu-L-Lys-D-Ala-D-Ala)](n)-di-trans,octa-cis-undecaprenyl diphosphate + beta-D-GlcNAc-(1-&gt;4)-Mur2Ac(oyl-L-Ala-gamma-D-Glu-L-Lys-D-Ala-D-Ala)-di-trans,octa-cis-undecaprenyl diphosphate = [GlcNAc-(1-&gt;4)-Mur2Ac(oyl-L-Ala-gamma-D-Glu-L-Lys-D-Ala-D-Ala)](n+1)-di-trans,octa-cis-undecaprenyl diphosphate + di-trans,octa-cis-undecaprenyl diphosphate + H(+)</text>
        <dbReference type="Rhea" id="RHEA:23708"/>
        <dbReference type="Rhea" id="RHEA-COMP:9602"/>
        <dbReference type="Rhea" id="RHEA-COMP:9603"/>
        <dbReference type="ChEBI" id="CHEBI:15378"/>
        <dbReference type="ChEBI" id="CHEBI:58405"/>
        <dbReference type="ChEBI" id="CHEBI:60033"/>
        <dbReference type="ChEBI" id="CHEBI:78435"/>
        <dbReference type="EC" id="2.4.99.28"/>
    </reaction>
</comment>
<dbReference type="OrthoDB" id="9768187at2"/>
<keyword evidence="7 21" id="KW-0812">Transmembrane</keyword>
<evidence type="ECO:0000256" key="16">
    <source>
        <dbReference type="ARBA" id="ARBA00038053"/>
    </source>
</evidence>
<dbReference type="PANTHER" id="PTHR30474:SF2">
    <property type="entry name" value="PEPTIDOGLYCAN GLYCOSYLTRANSFERASE FTSW-RELATED"/>
    <property type="match status" value="1"/>
</dbReference>
<keyword evidence="10 21" id="KW-1133">Transmembrane helix</keyword>
<feature type="transmembrane region" description="Helical" evidence="21">
    <location>
        <begin position="202"/>
        <end position="220"/>
    </location>
</feature>
<keyword evidence="23" id="KW-1185">Reference proteome</keyword>
<dbReference type="RefSeq" id="WP_123287624.1">
    <property type="nucleotide sequence ID" value="NZ_JACIJB010000002.1"/>
</dbReference>
<evidence type="ECO:0000256" key="10">
    <source>
        <dbReference type="ARBA" id="ARBA00022989"/>
    </source>
</evidence>
<keyword evidence="9" id="KW-0573">Peptidoglycan synthesis</keyword>
<evidence type="ECO:0000256" key="11">
    <source>
        <dbReference type="ARBA" id="ARBA00023136"/>
    </source>
</evidence>
<evidence type="ECO:0000313" key="23">
    <source>
        <dbReference type="Proteomes" id="UP000548978"/>
    </source>
</evidence>
<evidence type="ECO:0000256" key="20">
    <source>
        <dbReference type="ARBA" id="ARBA00049902"/>
    </source>
</evidence>
<keyword evidence="12" id="KW-0131">Cell cycle</keyword>
<dbReference type="Proteomes" id="UP000548978">
    <property type="component" value="Unassembled WGS sequence"/>
</dbReference>
<keyword evidence="5" id="KW-0328">Glycosyltransferase</keyword>
<accession>A0A7W9A2D0</accession>